<keyword evidence="7" id="KW-0503">Monooxygenase</keyword>
<gene>
    <name evidence="9" type="ORF">R5R35_006504</name>
</gene>
<protein>
    <recommendedName>
        <fullName evidence="11">Cytochrome P450</fullName>
    </recommendedName>
</protein>
<dbReference type="GO" id="GO:0020037">
    <property type="term" value="F:heme binding"/>
    <property type="evidence" value="ECO:0007669"/>
    <property type="project" value="InterPro"/>
</dbReference>
<dbReference type="CDD" id="cd11054">
    <property type="entry name" value="CYP24A1-like"/>
    <property type="match status" value="1"/>
</dbReference>
<dbReference type="Proteomes" id="UP001378592">
    <property type="component" value="Unassembled WGS sequence"/>
</dbReference>
<dbReference type="PANTHER" id="PTHR24279">
    <property type="entry name" value="CYTOCHROME P450"/>
    <property type="match status" value="1"/>
</dbReference>
<evidence type="ECO:0000313" key="10">
    <source>
        <dbReference type="Proteomes" id="UP001378592"/>
    </source>
</evidence>
<organism evidence="9 10">
    <name type="scientific">Gryllus longicercus</name>
    <dbReference type="NCBI Taxonomy" id="2509291"/>
    <lineage>
        <taxon>Eukaryota</taxon>
        <taxon>Metazoa</taxon>
        <taxon>Ecdysozoa</taxon>
        <taxon>Arthropoda</taxon>
        <taxon>Hexapoda</taxon>
        <taxon>Insecta</taxon>
        <taxon>Pterygota</taxon>
        <taxon>Neoptera</taxon>
        <taxon>Polyneoptera</taxon>
        <taxon>Orthoptera</taxon>
        <taxon>Ensifera</taxon>
        <taxon>Gryllidea</taxon>
        <taxon>Grylloidea</taxon>
        <taxon>Gryllidae</taxon>
        <taxon>Gryllinae</taxon>
        <taxon>Gryllus</taxon>
    </lineage>
</organism>
<comment type="cofactor">
    <cofactor evidence="1 8">
        <name>heme</name>
        <dbReference type="ChEBI" id="CHEBI:30413"/>
    </cofactor>
</comment>
<proteinExistence type="inferred from homology"/>
<dbReference type="GO" id="GO:0016705">
    <property type="term" value="F:oxidoreductase activity, acting on paired donors, with incorporation or reduction of molecular oxygen"/>
    <property type="evidence" value="ECO:0007669"/>
    <property type="project" value="InterPro"/>
</dbReference>
<comment type="similarity">
    <text evidence="2">Belongs to the cytochrome P450 family.</text>
</comment>
<dbReference type="InterPro" id="IPR001128">
    <property type="entry name" value="Cyt_P450"/>
</dbReference>
<keyword evidence="5" id="KW-0560">Oxidoreductase</keyword>
<evidence type="ECO:0000256" key="1">
    <source>
        <dbReference type="ARBA" id="ARBA00001971"/>
    </source>
</evidence>
<reference evidence="9 10" key="1">
    <citation type="submission" date="2024-03" db="EMBL/GenBank/DDBJ databases">
        <title>The genome assembly and annotation of the cricket Gryllus longicercus Weissman &amp; Gray.</title>
        <authorList>
            <person name="Szrajer S."/>
            <person name="Gray D."/>
            <person name="Ylla G."/>
        </authorList>
    </citation>
    <scope>NUCLEOTIDE SEQUENCE [LARGE SCALE GENOMIC DNA]</scope>
    <source>
        <strain evidence="9">DAG 2021-001</strain>
        <tissue evidence="9">Whole body minus gut</tissue>
    </source>
</reference>
<evidence type="ECO:0000256" key="4">
    <source>
        <dbReference type="ARBA" id="ARBA00022723"/>
    </source>
</evidence>
<dbReference type="Gene3D" id="1.10.630.10">
    <property type="entry name" value="Cytochrome P450"/>
    <property type="match status" value="1"/>
</dbReference>
<dbReference type="GO" id="GO:0005506">
    <property type="term" value="F:iron ion binding"/>
    <property type="evidence" value="ECO:0007669"/>
    <property type="project" value="InterPro"/>
</dbReference>
<dbReference type="PANTHER" id="PTHR24279:SF120">
    <property type="entry name" value="CYTOCHROME P450"/>
    <property type="match status" value="1"/>
</dbReference>
<keyword evidence="3 8" id="KW-0349">Heme</keyword>
<keyword evidence="6 8" id="KW-0408">Iron</keyword>
<dbReference type="InterPro" id="IPR050479">
    <property type="entry name" value="CYP11_CYP27_families"/>
</dbReference>
<dbReference type="Pfam" id="PF00067">
    <property type="entry name" value="p450"/>
    <property type="match status" value="1"/>
</dbReference>
<accession>A0AAN9VEK4</accession>
<sequence>MATDSLNTIRRTTWPADLSWVAVSMSTRSCGVADMRHRYGPIVREEALGNVPVVSLFDAEAIEKVARYPSRYPIRPPTEISVVYRASRPDRYTNHGIVNEQGEKWAKLRQSLAKEVERPSTINRFVPDLDLVVQDFIALLRGRRDASNFVPDLELIVKHLGLESMSTLVLGRRIGVLNSNVASADREFGLKLARVVEDHFCACRDSYYGLLPLWKYIPTQTYAQYTKAEDEFYEIISKFVDEALQDEQNTSATEPVKKVFMSILDAKDMAIEDKKSAVIDFIASGLMTVGSTLIFLLYHVAKNPKVQERLYDELISLIPSGGSITVKDLLNARYLDAVVKETYRIQPTATSVARILEEEMELSGYHLPAGTVVLCQNWIACTDENNFTHANEFRPERWLPESCAGWKCRENLVAPYGFGVRICPGKRFTHQMLLLLLARMALNFKMEYTGELTTKFEFLVIPEGPINLFLHDRQ</sequence>
<comment type="caution">
    <text evidence="9">The sequence shown here is derived from an EMBL/GenBank/DDBJ whole genome shotgun (WGS) entry which is preliminary data.</text>
</comment>
<feature type="binding site" description="axial binding residue" evidence="8">
    <location>
        <position position="423"/>
    </location>
    <ligand>
        <name>heme</name>
        <dbReference type="ChEBI" id="CHEBI:30413"/>
    </ligand>
    <ligandPart>
        <name>Fe</name>
        <dbReference type="ChEBI" id="CHEBI:18248"/>
    </ligandPart>
</feature>
<name>A0AAN9VEK4_9ORTH</name>
<evidence type="ECO:0008006" key="11">
    <source>
        <dbReference type="Google" id="ProtNLM"/>
    </source>
</evidence>
<dbReference type="SUPFAM" id="SSF48264">
    <property type="entry name" value="Cytochrome P450"/>
    <property type="match status" value="1"/>
</dbReference>
<dbReference type="EMBL" id="JAZDUA010000231">
    <property type="protein sequence ID" value="KAK7863425.1"/>
    <property type="molecule type" value="Genomic_DNA"/>
</dbReference>
<evidence type="ECO:0000256" key="3">
    <source>
        <dbReference type="ARBA" id="ARBA00022617"/>
    </source>
</evidence>
<dbReference type="PRINTS" id="PR00463">
    <property type="entry name" value="EP450I"/>
</dbReference>
<dbReference type="GO" id="GO:0004497">
    <property type="term" value="F:monooxygenase activity"/>
    <property type="evidence" value="ECO:0007669"/>
    <property type="project" value="UniProtKB-KW"/>
</dbReference>
<evidence type="ECO:0000256" key="5">
    <source>
        <dbReference type="ARBA" id="ARBA00023002"/>
    </source>
</evidence>
<keyword evidence="10" id="KW-1185">Reference proteome</keyword>
<evidence type="ECO:0000256" key="8">
    <source>
        <dbReference type="PIRSR" id="PIRSR602401-1"/>
    </source>
</evidence>
<dbReference type="InterPro" id="IPR036396">
    <property type="entry name" value="Cyt_P450_sf"/>
</dbReference>
<evidence type="ECO:0000256" key="6">
    <source>
        <dbReference type="ARBA" id="ARBA00023004"/>
    </source>
</evidence>
<dbReference type="PRINTS" id="PR00385">
    <property type="entry name" value="P450"/>
</dbReference>
<dbReference type="InterPro" id="IPR002401">
    <property type="entry name" value="Cyt_P450_E_grp-I"/>
</dbReference>
<dbReference type="AlphaFoldDB" id="A0AAN9VEK4"/>
<evidence type="ECO:0000256" key="7">
    <source>
        <dbReference type="ARBA" id="ARBA00023033"/>
    </source>
</evidence>
<evidence type="ECO:0000313" key="9">
    <source>
        <dbReference type="EMBL" id="KAK7863425.1"/>
    </source>
</evidence>
<keyword evidence="4 8" id="KW-0479">Metal-binding</keyword>
<evidence type="ECO:0000256" key="2">
    <source>
        <dbReference type="ARBA" id="ARBA00010617"/>
    </source>
</evidence>